<evidence type="ECO:0000256" key="1">
    <source>
        <dbReference type="ARBA" id="ARBA00004496"/>
    </source>
</evidence>
<comment type="function">
    <text evidence="9">Hydrolyzes fatty acids from S-acylated cysteine residues in proteins with a strong preference for palmitoylated G-alpha proteins over other acyl substrates. Mediates the deacylation of G-alpha proteins such as GPA1 in vivo, but has weak or no activity toward palmitoylated Ras proteins. Has weak lysophospholipase activity in vitro; however such activity may not exist in vivo.</text>
</comment>
<evidence type="ECO:0000256" key="5">
    <source>
        <dbReference type="ARBA" id="ARBA00022490"/>
    </source>
</evidence>
<evidence type="ECO:0000313" key="13">
    <source>
        <dbReference type="EMBL" id="GAN00840.1"/>
    </source>
</evidence>
<feature type="domain" description="Phospholipase/carboxylesterase/thioesterase" evidence="12">
    <location>
        <begin position="5"/>
        <end position="221"/>
    </location>
</feature>
<evidence type="ECO:0000256" key="10">
    <source>
        <dbReference type="ARBA" id="ARBA00031195"/>
    </source>
</evidence>
<dbReference type="InterPro" id="IPR029058">
    <property type="entry name" value="AB_hydrolase_fold"/>
</dbReference>
<evidence type="ECO:0000313" key="14">
    <source>
        <dbReference type="Proteomes" id="UP000053815"/>
    </source>
</evidence>
<dbReference type="GO" id="GO:0008474">
    <property type="term" value="F:palmitoyl-(protein) hydrolase activity"/>
    <property type="evidence" value="ECO:0007669"/>
    <property type="project" value="UniProtKB-EC"/>
</dbReference>
<comment type="catalytic activity">
    <reaction evidence="11">
        <text>S-hexadecanoyl-L-cysteinyl-[protein] + H2O = L-cysteinyl-[protein] + hexadecanoate + H(+)</text>
        <dbReference type="Rhea" id="RHEA:19233"/>
        <dbReference type="Rhea" id="RHEA-COMP:10131"/>
        <dbReference type="Rhea" id="RHEA-COMP:11032"/>
        <dbReference type="ChEBI" id="CHEBI:7896"/>
        <dbReference type="ChEBI" id="CHEBI:15377"/>
        <dbReference type="ChEBI" id="CHEBI:15378"/>
        <dbReference type="ChEBI" id="CHEBI:29950"/>
        <dbReference type="ChEBI" id="CHEBI:74151"/>
        <dbReference type="EC" id="3.1.2.22"/>
    </reaction>
</comment>
<dbReference type="GO" id="GO:0005737">
    <property type="term" value="C:cytoplasm"/>
    <property type="evidence" value="ECO:0007669"/>
    <property type="project" value="UniProtKB-SubCell"/>
</dbReference>
<comment type="subcellular location">
    <subcellularLocation>
        <location evidence="1">Cytoplasm</location>
    </subcellularLocation>
</comment>
<evidence type="ECO:0000256" key="3">
    <source>
        <dbReference type="ARBA" id="ARBA00012423"/>
    </source>
</evidence>
<dbReference type="SUPFAM" id="SSF53474">
    <property type="entry name" value="alpha/beta-Hydrolases"/>
    <property type="match status" value="1"/>
</dbReference>
<evidence type="ECO:0000259" key="12">
    <source>
        <dbReference type="Pfam" id="PF02230"/>
    </source>
</evidence>
<dbReference type="PANTHER" id="PTHR10655">
    <property type="entry name" value="LYSOPHOSPHOLIPASE-RELATED"/>
    <property type="match status" value="1"/>
</dbReference>
<evidence type="ECO:0000256" key="4">
    <source>
        <dbReference type="ARBA" id="ARBA00014923"/>
    </source>
</evidence>
<sequence length="224" mass="24126">MSLTSAVVAAKTKQTATVLWCHGLGDTGAGWSFLAEQLSPLFPHVKWILPNAPVKPVSLNGGYPMPAWFDLSGLDKFSLKDEDEKGMLASVTSVSRIIRDEVDNGIPANRIIVGGFSQGCVLALLTGLTSEYKFAGIIGCSGWLGLSSKFPSIASDANRKTPILMCHGDADPVVKPEYGFESADKLQSMGYDVTRKVYPGLPHSANEEEIRDIAQFLQKTIPPN</sequence>
<keyword evidence="8" id="KW-0443">Lipid metabolism</keyword>
<reference evidence="13" key="1">
    <citation type="submission" date="2014-09" db="EMBL/GenBank/DDBJ databases">
        <title>Draft genome sequence of an oleaginous Mucoromycotina fungus Mucor ambiguus NBRC6742.</title>
        <authorList>
            <person name="Takeda I."/>
            <person name="Yamane N."/>
            <person name="Morita T."/>
            <person name="Tamano K."/>
            <person name="Machida M."/>
            <person name="Baker S."/>
            <person name="Koike H."/>
        </authorList>
    </citation>
    <scope>NUCLEOTIDE SEQUENCE</scope>
    <source>
        <strain evidence="13">NBRC 6742</strain>
    </source>
</reference>
<dbReference type="Gene3D" id="3.40.50.1820">
    <property type="entry name" value="alpha/beta hydrolase"/>
    <property type="match status" value="1"/>
</dbReference>
<dbReference type="InterPro" id="IPR003140">
    <property type="entry name" value="PLipase/COase/thioEstase"/>
</dbReference>
<dbReference type="InterPro" id="IPR050565">
    <property type="entry name" value="LYPA1-2/EST-like"/>
</dbReference>
<proteinExistence type="inferred from homology"/>
<dbReference type="AlphaFoldDB" id="A0A0C9LPI9"/>
<dbReference type="GO" id="GO:0052689">
    <property type="term" value="F:carboxylic ester hydrolase activity"/>
    <property type="evidence" value="ECO:0007669"/>
    <property type="project" value="TreeGrafter"/>
</dbReference>
<dbReference type="PANTHER" id="PTHR10655:SF17">
    <property type="entry name" value="LYSOPHOSPHOLIPASE-LIKE PROTEIN 1"/>
    <property type="match status" value="1"/>
</dbReference>
<keyword evidence="5" id="KW-0963">Cytoplasm</keyword>
<gene>
    <name evidence="13" type="ORF">MAM1_0002c00264</name>
</gene>
<keyword evidence="14" id="KW-1185">Reference proteome</keyword>
<evidence type="ECO:0000256" key="6">
    <source>
        <dbReference type="ARBA" id="ARBA00022801"/>
    </source>
</evidence>
<dbReference type="EMBL" id="DF836291">
    <property type="protein sequence ID" value="GAN00840.1"/>
    <property type="molecule type" value="Genomic_DNA"/>
</dbReference>
<dbReference type="EC" id="3.1.2.22" evidence="3"/>
<name>A0A0C9LPI9_9FUNG</name>
<accession>A0A0C9LPI9</accession>
<keyword evidence="7" id="KW-0276">Fatty acid metabolism</keyword>
<dbReference type="GO" id="GO:0006631">
    <property type="term" value="P:fatty acid metabolic process"/>
    <property type="evidence" value="ECO:0007669"/>
    <property type="project" value="UniProtKB-KW"/>
</dbReference>
<organism evidence="13">
    <name type="scientific">Mucor ambiguus</name>
    <dbReference type="NCBI Taxonomy" id="91626"/>
    <lineage>
        <taxon>Eukaryota</taxon>
        <taxon>Fungi</taxon>
        <taxon>Fungi incertae sedis</taxon>
        <taxon>Mucoromycota</taxon>
        <taxon>Mucoromycotina</taxon>
        <taxon>Mucoromycetes</taxon>
        <taxon>Mucorales</taxon>
        <taxon>Mucorineae</taxon>
        <taxon>Mucoraceae</taxon>
        <taxon>Mucor</taxon>
    </lineage>
</organism>
<keyword evidence="6" id="KW-0378">Hydrolase</keyword>
<comment type="similarity">
    <text evidence="2">Belongs to the AB hydrolase superfamily. AB hydrolase 2 family.</text>
</comment>
<dbReference type="FunFam" id="3.40.50.1820:FF:000010">
    <property type="entry name" value="Acyl-protein thioesterase 2"/>
    <property type="match status" value="1"/>
</dbReference>
<evidence type="ECO:0000256" key="9">
    <source>
        <dbReference type="ARBA" id="ARBA00029392"/>
    </source>
</evidence>
<evidence type="ECO:0000256" key="8">
    <source>
        <dbReference type="ARBA" id="ARBA00023098"/>
    </source>
</evidence>
<dbReference type="Pfam" id="PF02230">
    <property type="entry name" value="Abhydrolase_2"/>
    <property type="match status" value="1"/>
</dbReference>
<evidence type="ECO:0000256" key="7">
    <source>
        <dbReference type="ARBA" id="ARBA00022832"/>
    </source>
</evidence>
<dbReference type="OrthoDB" id="2418081at2759"/>
<protein>
    <recommendedName>
        <fullName evidence="4">Acyl-protein thioesterase 1</fullName>
        <ecNumber evidence="3">3.1.2.22</ecNumber>
    </recommendedName>
    <alternativeName>
        <fullName evidence="10">Palmitoyl-protein hydrolase</fullName>
    </alternativeName>
</protein>
<evidence type="ECO:0000256" key="11">
    <source>
        <dbReference type="ARBA" id="ARBA00047337"/>
    </source>
</evidence>
<dbReference type="Proteomes" id="UP000053815">
    <property type="component" value="Unassembled WGS sequence"/>
</dbReference>
<evidence type="ECO:0000256" key="2">
    <source>
        <dbReference type="ARBA" id="ARBA00006499"/>
    </source>
</evidence>
<dbReference type="STRING" id="91626.A0A0C9LPI9"/>